<dbReference type="InterPro" id="IPR009057">
    <property type="entry name" value="Homeodomain-like_sf"/>
</dbReference>
<evidence type="ECO:0000313" key="7">
    <source>
        <dbReference type="Proteomes" id="UP000430222"/>
    </source>
</evidence>
<evidence type="ECO:0000259" key="4">
    <source>
        <dbReference type="PROSITE" id="PS51071"/>
    </source>
</evidence>
<dbReference type="InterPro" id="IPR035472">
    <property type="entry name" value="RpiR-like_SIS"/>
</dbReference>
<feature type="domain" description="SIS" evidence="5">
    <location>
        <begin position="160"/>
        <end position="300"/>
    </location>
</feature>
<evidence type="ECO:0000256" key="1">
    <source>
        <dbReference type="ARBA" id="ARBA00023015"/>
    </source>
</evidence>
<keyword evidence="3" id="KW-0804">Transcription</keyword>
<dbReference type="InterPro" id="IPR036388">
    <property type="entry name" value="WH-like_DNA-bd_sf"/>
</dbReference>
<dbReference type="SUPFAM" id="SSF46689">
    <property type="entry name" value="Homeodomain-like"/>
    <property type="match status" value="1"/>
</dbReference>
<dbReference type="Gene3D" id="1.10.10.10">
    <property type="entry name" value="Winged helix-like DNA-binding domain superfamily/Winged helix DNA-binding domain"/>
    <property type="match status" value="1"/>
</dbReference>
<dbReference type="InterPro" id="IPR047640">
    <property type="entry name" value="RpiR-like"/>
</dbReference>
<dbReference type="InterPro" id="IPR001347">
    <property type="entry name" value="SIS_dom"/>
</dbReference>
<evidence type="ECO:0000313" key="6">
    <source>
        <dbReference type="EMBL" id="MSV24482.1"/>
    </source>
</evidence>
<dbReference type="Pfam" id="PF01380">
    <property type="entry name" value="SIS"/>
    <property type="match status" value="1"/>
</dbReference>
<dbReference type="GO" id="GO:1901135">
    <property type="term" value="P:carbohydrate derivative metabolic process"/>
    <property type="evidence" value="ECO:0007669"/>
    <property type="project" value="InterPro"/>
</dbReference>
<comment type="caution">
    <text evidence="6">The sequence shown here is derived from an EMBL/GenBank/DDBJ whole genome shotgun (WGS) entry which is preliminary data.</text>
</comment>
<dbReference type="InterPro" id="IPR000281">
    <property type="entry name" value="HTH_RpiR"/>
</dbReference>
<dbReference type="PANTHER" id="PTHR30514:SF9">
    <property type="entry name" value="TRANSCRIPTIONAL REGULATOR"/>
    <property type="match status" value="1"/>
</dbReference>
<reference evidence="6 7" key="1">
    <citation type="submission" date="2019-08" db="EMBL/GenBank/DDBJ databases">
        <title>In-depth cultivation of the pig gut microbiome towards novel bacterial diversity and tailored functional studies.</title>
        <authorList>
            <person name="Wylensek D."/>
            <person name="Hitch T.C.A."/>
            <person name="Clavel T."/>
        </authorList>
    </citation>
    <scope>NUCLEOTIDE SEQUENCE [LARGE SCALE GENOMIC DNA]</scope>
    <source>
        <strain evidence="7">WCA-380-WT-3B3</strain>
    </source>
</reference>
<keyword evidence="7" id="KW-1185">Reference proteome</keyword>
<dbReference type="AlphaFoldDB" id="A0A6I2UZ27"/>
<dbReference type="Pfam" id="PF01418">
    <property type="entry name" value="HTH_6"/>
    <property type="match status" value="1"/>
</dbReference>
<dbReference type="SUPFAM" id="SSF53697">
    <property type="entry name" value="SIS domain"/>
    <property type="match status" value="1"/>
</dbReference>
<gene>
    <name evidence="6" type="ORF">FYJ78_04625</name>
</gene>
<dbReference type="EMBL" id="VUNL01000004">
    <property type="protein sequence ID" value="MSV24482.1"/>
    <property type="molecule type" value="Genomic_DNA"/>
</dbReference>
<dbReference type="GO" id="GO:0097367">
    <property type="term" value="F:carbohydrate derivative binding"/>
    <property type="evidence" value="ECO:0007669"/>
    <property type="project" value="InterPro"/>
</dbReference>
<sequence>MQVYFDNKIYLHFYCAYARIILVNMKFNSIYYLGGMDMSIMGNLDRPDFRPSKADRKLIAYMKANPEEVPVTAIAELARRVGIAESTVTRFVKKMGYASFHLFKVGFAEEYTQRRNRQIIDCSISPDEPARITGRKLLDAYCDALDQTLAALPDGLIERCADRMLAAEELFFIGLGNSGFLARDASYKFFRIGLRSESSANSHIMMMKAALSGPGTLFVAISHSGESPEVVETVRLAGENGASLMAITAAPSSALAQAAEEVLPYVGRETLLETGSVSVKMAQSFILDLLYTQIVKQRADLAAENKQRTALAMRRLR</sequence>
<proteinExistence type="predicted"/>
<protein>
    <submittedName>
        <fullName evidence="6">MurR/RpiR family transcriptional regulator</fullName>
    </submittedName>
</protein>
<dbReference type="Gene3D" id="3.40.50.10490">
    <property type="entry name" value="Glucose-6-phosphate isomerase like protein, domain 1"/>
    <property type="match status" value="1"/>
</dbReference>
<name>A0A6I2UZ27_9FIRM</name>
<dbReference type="CDD" id="cd05013">
    <property type="entry name" value="SIS_RpiR"/>
    <property type="match status" value="1"/>
</dbReference>
<evidence type="ECO:0000256" key="3">
    <source>
        <dbReference type="ARBA" id="ARBA00023163"/>
    </source>
</evidence>
<dbReference type="Proteomes" id="UP000430222">
    <property type="component" value="Unassembled WGS sequence"/>
</dbReference>
<evidence type="ECO:0000256" key="2">
    <source>
        <dbReference type="ARBA" id="ARBA00023125"/>
    </source>
</evidence>
<organism evidence="6 7">
    <name type="scientific">Selenomonas montiformis</name>
    <dbReference type="NCBI Taxonomy" id="2652285"/>
    <lineage>
        <taxon>Bacteria</taxon>
        <taxon>Bacillati</taxon>
        <taxon>Bacillota</taxon>
        <taxon>Negativicutes</taxon>
        <taxon>Selenomonadales</taxon>
        <taxon>Selenomonadaceae</taxon>
        <taxon>Selenomonas</taxon>
    </lineage>
</organism>
<keyword evidence="2" id="KW-0238">DNA-binding</keyword>
<evidence type="ECO:0000259" key="5">
    <source>
        <dbReference type="PROSITE" id="PS51464"/>
    </source>
</evidence>
<dbReference type="PANTHER" id="PTHR30514">
    <property type="entry name" value="GLUCOKINASE"/>
    <property type="match status" value="1"/>
</dbReference>
<dbReference type="InterPro" id="IPR046348">
    <property type="entry name" value="SIS_dom_sf"/>
</dbReference>
<feature type="domain" description="HTH rpiR-type" evidence="4">
    <location>
        <begin position="38"/>
        <end position="114"/>
    </location>
</feature>
<dbReference type="GO" id="GO:0003677">
    <property type="term" value="F:DNA binding"/>
    <property type="evidence" value="ECO:0007669"/>
    <property type="project" value="UniProtKB-KW"/>
</dbReference>
<dbReference type="PROSITE" id="PS51464">
    <property type="entry name" value="SIS"/>
    <property type="match status" value="1"/>
</dbReference>
<dbReference type="PROSITE" id="PS51071">
    <property type="entry name" value="HTH_RPIR"/>
    <property type="match status" value="1"/>
</dbReference>
<accession>A0A6I2UZ27</accession>
<dbReference type="GO" id="GO:0003700">
    <property type="term" value="F:DNA-binding transcription factor activity"/>
    <property type="evidence" value="ECO:0007669"/>
    <property type="project" value="InterPro"/>
</dbReference>
<keyword evidence="1" id="KW-0805">Transcription regulation</keyword>